<evidence type="ECO:0000313" key="4">
    <source>
        <dbReference type="WBParaSite" id="ASIM_0002133501-mRNA-1"/>
    </source>
</evidence>
<feature type="region of interest" description="Disordered" evidence="1">
    <location>
        <begin position="1"/>
        <end position="20"/>
    </location>
</feature>
<organism evidence="4">
    <name type="scientific">Anisakis simplex</name>
    <name type="common">Herring worm</name>
    <dbReference type="NCBI Taxonomy" id="6269"/>
    <lineage>
        <taxon>Eukaryota</taxon>
        <taxon>Metazoa</taxon>
        <taxon>Ecdysozoa</taxon>
        <taxon>Nematoda</taxon>
        <taxon>Chromadorea</taxon>
        <taxon>Rhabditida</taxon>
        <taxon>Spirurina</taxon>
        <taxon>Ascaridomorpha</taxon>
        <taxon>Ascaridoidea</taxon>
        <taxon>Anisakidae</taxon>
        <taxon>Anisakis</taxon>
        <taxon>Anisakis simplex complex</taxon>
    </lineage>
</organism>
<dbReference type="AlphaFoldDB" id="A0A0M3KK08"/>
<accession>A0A0M3KK08</accession>
<reference evidence="2 3" key="2">
    <citation type="submission" date="2018-11" db="EMBL/GenBank/DDBJ databases">
        <authorList>
            <consortium name="Pathogen Informatics"/>
        </authorList>
    </citation>
    <scope>NUCLEOTIDE SEQUENCE [LARGE SCALE GENOMIC DNA]</scope>
</reference>
<name>A0A0M3KK08_ANISI</name>
<keyword evidence="3" id="KW-1185">Reference proteome</keyword>
<protein>
    <submittedName>
        <fullName evidence="2 4">Uncharacterized protein</fullName>
    </submittedName>
</protein>
<gene>
    <name evidence="2" type="ORF">ASIM_LOCUS20706</name>
</gene>
<sequence length="111" mass="12942">MLGKSRGGHSFRPYSPGRTNLLSLPPPNVCYRQPSSFYHGTQKNAKVHEMMFRLRQVAYEQLRRSGAALLRQKGEEEKIKYLERVGYLFCRIYYPMSADVTLNVEVPYDDH</sequence>
<reference evidence="4" key="1">
    <citation type="submission" date="2017-02" db="UniProtKB">
        <authorList>
            <consortium name="WormBaseParasite"/>
        </authorList>
    </citation>
    <scope>IDENTIFICATION</scope>
</reference>
<proteinExistence type="predicted"/>
<dbReference type="EMBL" id="UYRR01040398">
    <property type="protein sequence ID" value="VDK79007.1"/>
    <property type="molecule type" value="Genomic_DNA"/>
</dbReference>
<dbReference type="WBParaSite" id="ASIM_0002133501-mRNA-1">
    <property type="protein sequence ID" value="ASIM_0002133501-mRNA-1"/>
    <property type="gene ID" value="ASIM_0002133501"/>
</dbReference>
<evidence type="ECO:0000313" key="2">
    <source>
        <dbReference type="EMBL" id="VDK79007.1"/>
    </source>
</evidence>
<dbReference type="Proteomes" id="UP000267096">
    <property type="component" value="Unassembled WGS sequence"/>
</dbReference>
<evidence type="ECO:0000313" key="3">
    <source>
        <dbReference type="Proteomes" id="UP000267096"/>
    </source>
</evidence>
<evidence type="ECO:0000256" key="1">
    <source>
        <dbReference type="SAM" id="MobiDB-lite"/>
    </source>
</evidence>